<evidence type="ECO:0000259" key="3">
    <source>
        <dbReference type="PROSITE" id="PS50089"/>
    </source>
</evidence>
<dbReference type="SMART" id="SM00184">
    <property type="entry name" value="RING"/>
    <property type="match status" value="1"/>
</dbReference>
<keyword evidence="2" id="KW-0472">Membrane</keyword>
<proteinExistence type="predicted"/>
<evidence type="ECO:0000313" key="4">
    <source>
        <dbReference type="EMBL" id="GMH07138.1"/>
    </source>
</evidence>
<dbReference type="PANTHER" id="PTHR47258">
    <property type="match status" value="1"/>
</dbReference>
<feature type="transmembrane region" description="Helical" evidence="2">
    <location>
        <begin position="12"/>
        <end position="32"/>
    </location>
</feature>
<dbReference type="PROSITE" id="PS50089">
    <property type="entry name" value="ZF_RING_2"/>
    <property type="match status" value="1"/>
</dbReference>
<comment type="caution">
    <text evidence="4">The sequence shown here is derived from an EMBL/GenBank/DDBJ whole genome shotgun (WGS) entry which is preliminary data.</text>
</comment>
<dbReference type="InterPro" id="IPR013083">
    <property type="entry name" value="Znf_RING/FYVE/PHD"/>
</dbReference>
<reference evidence="4" key="1">
    <citation type="submission" date="2023-05" db="EMBL/GenBank/DDBJ databases">
        <title>Nepenthes gracilis genome sequencing.</title>
        <authorList>
            <person name="Fukushima K."/>
        </authorList>
    </citation>
    <scope>NUCLEOTIDE SEQUENCE</scope>
    <source>
        <strain evidence="4">SING2019-196</strain>
    </source>
</reference>
<dbReference type="InterPro" id="IPR044249">
    <property type="entry name" value="XERICO-like"/>
</dbReference>
<dbReference type="SUPFAM" id="SSF57850">
    <property type="entry name" value="RING/U-box"/>
    <property type="match status" value="1"/>
</dbReference>
<keyword evidence="2" id="KW-1133">Transmembrane helix</keyword>
<name>A0AAD3XJR6_NEPGR</name>
<sequence>MGLATLPSASEGVLCIILVNTAVSISIVKFILRAFLFIIGVRPESAFTSPETLDDNMEAYHLTPSESYMEEFRSQTPAIRFDSVCNTEEDNNLEHHDCSVCLCGFEPESEINHLSCGHVFHKACLEQWVDYWNTTCPLCRTPMMLPEQDAYNPTC</sequence>
<keyword evidence="5" id="KW-1185">Reference proteome</keyword>
<dbReference type="Pfam" id="PF13639">
    <property type="entry name" value="zf-RING_2"/>
    <property type="match status" value="1"/>
</dbReference>
<protein>
    <recommendedName>
        <fullName evidence="3">RING-type domain-containing protein</fullName>
    </recommendedName>
</protein>
<dbReference type="GO" id="GO:0008270">
    <property type="term" value="F:zinc ion binding"/>
    <property type="evidence" value="ECO:0007669"/>
    <property type="project" value="UniProtKB-KW"/>
</dbReference>
<dbReference type="Gene3D" id="3.30.40.10">
    <property type="entry name" value="Zinc/RING finger domain, C3HC4 (zinc finger)"/>
    <property type="match status" value="1"/>
</dbReference>
<accession>A0AAD3XJR6</accession>
<keyword evidence="1" id="KW-0862">Zinc</keyword>
<evidence type="ECO:0000256" key="2">
    <source>
        <dbReference type="SAM" id="Phobius"/>
    </source>
</evidence>
<dbReference type="InterPro" id="IPR001841">
    <property type="entry name" value="Znf_RING"/>
</dbReference>
<evidence type="ECO:0000256" key="1">
    <source>
        <dbReference type="PROSITE-ProRule" id="PRU00175"/>
    </source>
</evidence>
<dbReference type="Proteomes" id="UP001279734">
    <property type="component" value="Unassembled WGS sequence"/>
</dbReference>
<evidence type="ECO:0000313" key="5">
    <source>
        <dbReference type="Proteomes" id="UP001279734"/>
    </source>
</evidence>
<feature type="domain" description="RING-type" evidence="3">
    <location>
        <begin position="98"/>
        <end position="140"/>
    </location>
</feature>
<organism evidence="4 5">
    <name type="scientific">Nepenthes gracilis</name>
    <name type="common">Slender pitcher plant</name>
    <dbReference type="NCBI Taxonomy" id="150966"/>
    <lineage>
        <taxon>Eukaryota</taxon>
        <taxon>Viridiplantae</taxon>
        <taxon>Streptophyta</taxon>
        <taxon>Embryophyta</taxon>
        <taxon>Tracheophyta</taxon>
        <taxon>Spermatophyta</taxon>
        <taxon>Magnoliopsida</taxon>
        <taxon>eudicotyledons</taxon>
        <taxon>Gunneridae</taxon>
        <taxon>Pentapetalae</taxon>
        <taxon>Caryophyllales</taxon>
        <taxon>Nepenthaceae</taxon>
        <taxon>Nepenthes</taxon>
    </lineage>
</organism>
<dbReference type="PANTHER" id="PTHR47258:SF1">
    <property type="entry name" value="E3 UBIQUITIN-PROTEIN LIGASE XERICO-RELATED"/>
    <property type="match status" value="1"/>
</dbReference>
<gene>
    <name evidence="4" type="ORF">Nepgr_008978</name>
</gene>
<keyword evidence="1" id="KW-0479">Metal-binding</keyword>
<keyword evidence="1" id="KW-0863">Zinc-finger</keyword>
<dbReference type="AlphaFoldDB" id="A0AAD3XJR6"/>
<keyword evidence="2" id="KW-0812">Transmembrane</keyword>
<dbReference type="EMBL" id="BSYO01000007">
    <property type="protein sequence ID" value="GMH07138.1"/>
    <property type="molecule type" value="Genomic_DNA"/>
</dbReference>